<gene>
    <name evidence="3" type="ORF">G3O07_13310</name>
</gene>
<evidence type="ECO:0000313" key="3">
    <source>
        <dbReference type="EMBL" id="NES10490.1"/>
    </source>
</evidence>
<dbReference type="SMART" id="SM00327">
    <property type="entry name" value="VWA"/>
    <property type="match status" value="1"/>
</dbReference>
<keyword evidence="1" id="KW-0472">Membrane</keyword>
<keyword evidence="1" id="KW-0812">Transmembrane</keyword>
<organism evidence="3 4">
    <name type="scientific">Pseudomonas laurentiana</name>
    <dbReference type="NCBI Taxonomy" id="2364649"/>
    <lineage>
        <taxon>Bacteria</taxon>
        <taxon>Pseudomonadati</taxon>
        <taxon>Pseudomonadota</taxon>
        <taxon>Gammaproteobacteria</taxon>
        <taxon>Pseudomonadales</taxon>
        <taxon>Pseudomonadaceae</taxon>
        <taxon>Pseudomonas</taxon>
    </lineage>
</organism>
<reference evidence="3 4" key="1">
    <citation type="submission" date="2020-02" db="EMBL/GenBank/DDBJ databases">
        <title>Broccoli isolated Pseudomonas sp.</title>
        <authorList>
            <person name="Fujikawa T."/>
            <person name="Sawada H."/>
        </authorList>
    </citation>
    <scope>NUCLEOTIDE SEQUENCE [LARGE SCALE GENOMIC DNA]</scope>
    <source>
        <strain evidence="3 4">JCM 32154</strain>
    </source>
</reference>
<evidence type="ECO:0000259" key="2">
    <source>
        <dbReference type="SMART" id="SM00327"/>
    </source>
</evidence>
<proteinExistence type="predicted"/>
<feature type="transmembrane region" description="Helical" evidence="1">
    <location>
        <begin position="156"/>
        <end position="178"/>
    </location>
</feature>
<evidence type="ECO:0000313" key="4">
    <source>
        <dbReference type="Proteomes" id="UP000471751"/>
    </source>
</evidence>
<dbReference type="SUPFAM" id="SSF53300">
    <property type="entry name" value="vWA-like"/>
    <property type="match status" value="1"/>
</dbReference>
<dbReference type="RefSeq" id="WP_163936689.1">
    <property type="nucleotide sequence ID" value="NZ_BMQU01000007.1"/>
</dbReference>
<protein>
    <submittedName>
        <fullName evidence="3">VWA domain-containing protein</fullName>
    </submittedName>
</protein>
<dbReference type="Gene3D" id="3.40.50.410">
    <property type="entry name" value="von Willebrand factor, type A domain"/>
    <property type="match status" value="1"/>
</dbReference>
<evidence type="ECO:0000256" key="1">
    <source>
        <dbReference type="SAM" id="Phobius"/>
    </source>
</evidence>
<dbReference type="AlphaFoldDB" id="A0A6I5RS50"/>
<dbReference type="InterPro" id="IPR036465">
    <property type="entry name" value="vWFA_dom_sf"/>
</dbReference>
<dbReference type="InterPro" id="IPR002035">
    <property type="entry name" value="VWF_A"/>
</dbReference>
<comment type="caution">
    <text evidence="3">The sequence shown here is derived from an EMBL/GenBank/DDBJ whole genome shotgun (WGS) entry which is preliminary data.</text>
</comment>
<keyword evidence="4" id="KW-1185">Reference proteome</keyword>
<sequence>MQRVTRDASTSQDGLASLEHTVAIIAKHFPPSVAHLYAVPRKGADGTREWWSELTGQPRQYRELNADEQHALLEIYAQRQDAVTQLANELERRGQGTEASALRRLVGPPNLDNLYSINGYPLLVRWGDPEPRPAPSPAPQIAAPIARRRKWIWLPWFLLPLLLLLALLLALWIGWPYLQRWLNTPQPQHFACVKDPQAQPPEFSVVLDTSGSMQLSVDATLEDEQWFFTLGQEDGADPERLARITRGPIRMDVAKSALSQMVNDLHPAIDMRIVTFDGCRAPIDHGQFSLAQRPALIQGIKGLVANDGTALTASLESAARTMNGRDRDGVIVMFVDGADGCGQNACEVAKRIAREQPRLRVNLVNISNNSLASCIADSTGGRVYSANNALEMAKALQDASQEVSGSANCD</sequence>
<keyword evidence="1" id="KW-1133">Transmembrane helix</keyword>
<dbReference type="Proteomes" id="UP000471751">
    <property type="component" value="Unassembled WGS sequence"/>
</dbReference>
<name>A0A6I5RS50_9PSED</name>
<accession>A0A6I5RS50</accession>
<dbReference type="EMBL" id="JAAHBT010000133">
    <property type="protein sequence ID" value="NES10490.1"/>
    <property type="molecule type" value="Genomic_DNA"/>
</dbReference>
<dbReference type="Pfam" id="PF13519">
    <property type="entry name" value="VWA_2"/>
    <property type="match status" value="1"/>
</dbReference>
<feature type="domain" description="VWFA" evidence="2">
    <location>
        <begin position="200"/>
        <end position="401"/>
    </location>
</feature>